<feature type="domain" description="Transcription factor CBF/NF-Y/archaeal histone" evidence="6">
    <location>
        <begin position="28"/>
        <end position="92"/>
    </location>
</feature>
<evidence type="ECO:0000256" key="4">
    <source>
        <dbReference type="ARBA" id="ARBA00042096"/>
    </source>
</evidence>
<dbReference type="OrthoDB" id="1707486at2759"/>
<evidence type="ECO:0000313" key="7">
    <source>
        <dbReference type="EMBL" id="PSR74550.1"/>
    </source>
</evidence>
<comment type="subcellular location">
    <subcellularLocation>
        <location evidence="1">Nucleus</location>
    </subcellularLocation>
</comment>
<proteinExistence type="predicted"/>
<dbReference type="GO" id="GO:0008622">
    <property type="term" value="C:epsilon DNA polymerase complex"/>
    <property type="evidence" value="ECO:0007669"/>
    <property type="project" value="TreeGrafter"/>
</dbReference>
<dbReference type="AlphaFoldDB" id="A0A2R6NPV2"/>
<evidence type="ECO:0000259" key="6">
    <source>
        <dbReference type="Pfam" id="PF00808"/>
    </source>
</evidence>
<comment type="caution">
    <text evidence="7">The sequence shown here is derived from an EMBL/GenBank/DDBJ whole genome shotgun (WGS) entry which is preliminary data.</text>
</comment>
<protein>
    <recommendedName>
        <fullName evidence="3">DNA polymerase epsilon subunit D</fullName>
    </recommendedName>
    <alternativeName>
        <fullName evidence="4">DNA polymerase II subunit D</fullName>
    </alternativeName>
</protein>
<dbReference type="PANTHER" id="PTHR46172">
    <property type="entry name" value="DNA POLYMERASE EPSILON SUBUNIT 3"/>
    <property type="match status" value="1"/>
</dbReference>
<evidence type="ECO:0000256" key="2">
    <source>
        <dbReference type="ARBA" id="ARBA00023242"/>
    </source>
</evidence>
<feature type="region of interest" description="Disordered" evidence="5">
    <location>
        <begin position="115"/>
        <end position="261"/>
    </location>
</feature>
<name>A0A2R6NPV2_9APHY</name>
<dbReference type="Pfam" id="PF00808">
    <property type="entry name" value="CBFD_NFYB_HMF"/>
    <property type="match status" value="1"/>
</dbReference>
<dbReference type="CDD" id="cd22928">
    <property type="entry name" value="HFD_POLE3_DPB4"/>
    <property type="match status" value="1"/>
</dbReference>
<feature type="compositionally biased region" description="Basic and acidic residues" evidence="5">
    <location>
        <begin position="242"/>
        <end position="261"/>
    </location>
</feature>
<feature type="compositionally biased region" description="Acidic residues" evidence="5">
    <location>
        <begin position="176"/>
        <end position="186"/>
    </location>
</feature>
<dbReference type="STRING" id="98765.A0A2R6NPV2"/>
<accession>A0A2R6NPV2</accession>
<gene>
    <name evidence="7" type="ORF">PHLCEN_2v9727</name>
</gene>
<evidence type="ECO:0000313" key="8">
    <source>
        <dbReference type="Proteomes" id="UP000186601"/>
    </source>
</evidence>
<evidence type="ECO:0000256" key="1">
    <source>
        <dbReference type="ARBA" id="ARBA00004123"/>
    </source>
</evidence>
<sequence>MPRKELNASSSTAQAQQVAASEGIDAYELPKSLVTRLARSALPDNAKMQKEMLLAVMKGSTVFVNYLAATAHDVASGKQHKSVSASDVLKALELMEMGDLVPKLQAELQIYRDGQKNDKGKKTGGRGRGKDAESISAVSSKAKGKERATITIPSRVSAAAPSISTSAHILAPTTPEPEEDDDEEPESGQGRVVEEDEEMMDAEPYDDEGDLVDDIDEGDEDEGDEGDEGEEVVDEMAVEEEEIRRDARGVEERDKYIDDDA</sequence>
<organism evidence="7 8">
    <name type="scientific">Hermanssonia centrifuga</name>
    <dbReference type="NCBI Taxonomy" id="98765"/>
    <lineage>
        <taxon>Eukaryota</taxon>
        <taxon>Fungi</taxon>
        <taxon>Dikarya</taxon>
        <taxon>Basidiomycota</taxon>
        <taxon>Agaricomycotina</taxon>
        <taxon>Agaricomycetes</taxon>
        <taxon>Polyporales</taxon>
        <taxon>Meruliaceae</taxon>
        <taxon>Hermanssonia</taxon>
    </lineage>
</organism>
<keyword evidence="2" id="KW-0539">Nucleus</keyword>
<dbReference type="SUPFAM" id="SSF47113">
    <property type="entry name" value="Histone-fold"/>
    <property type="match status" value="1"/>
</dbReference>
<dbReference type="GO" id="GO:0031490">
    <property type="term" value="F:chromatin DNA binding"/>
    <property type="evidence" value="ECO:0007669"/>
    <property type="project" value="TreeGrafter"/>
</dbReference>
<dbReference type="InterPro" id="IPR009072">
    <property type="entry name" value="Histone-fold"/>
</dbReference>
<dbReference type="EMBL" id="MLYV02000976">
    <property type="protein sequence ID" value="PSR74550.1"/>
    <property type="molecule type" value="Genomic_DNA"/>
</dbReference>
<evidence type="ECO:0000256" key="3">
    <source>
        <dbReference type="ARBA" id="ARBA00039775"/>
    </source>
</evidence>
<dbReference type="InterPro" id="IPR051377">
    <property type="entry name" value="DNA_Pol-Epsilon_Subunit"/>
</dbReference>
<dbReference type="InterPro" id="IPR003958">
    <property type="entry name" value="CBFA_NFYB_domain"/>
</dbReference>
<reference evidence="7 8" key="1">
    <citation type="submission" date="2018-02" db="EMBL/GenBank/DDBJ databases">
        <title>Genome sequence of the basidiomycete white-rot fungus Phlebia centrifuga.</title>
        <authorList>
            <person name="Granchi Z."/>
            <person name="Peng M."/>
            <person name="de Vries R.P."/>
            <person name="Hilden K."/>
            <person name="Makela M.R."/>
            <person name="Grigoriev I."/>
            <person name="Riley R."/>
        </authorList>
    </citation>
    <scope>NUCLEOTIDE SEQUENCE [LARGE SCALE GENOMIC DNA]</scope>
    <source>
        <strain evidence="7 8">FBCC195</strain>
    </source>
</reference>
<dbReference type="PANTHER" id="PTHR46172:SF1">
    <property type="entry name" value="DNA POLYMERASE EPSILON SUBUNIT 3"/>
    <property type="match status" value="1"/>
</dbReference>
<dbReference type="GO" id="GO:0006974">
    <property type="term" value="P:DNA damage response"/>
    <property type="evidence" value="ECO:0007669"/>
    <property type="project" value="TreeGrafter"/>
</dbReference>
<evidence type="ECO:0000256" key="5">
    <source>
        <dbReference type="SAM" id="MobiDB-lite"/>
    </source>
</evidence>
<dbReference type="GO" id="GO:0031507">
    <property type="term" value="P:heterochromatin formation"/>
    <property type="evidence" value="ECO:0007669"/>
    <property type="project" value="TreeGrafter"/>
</dbReference>
<dbReference type="GO" id="GO:0006272">
    <property type="term" value="P:leading strand elongation"/>
    <property type="evidence" value="ECO:0007669"/>
    <property type="project" value="TreeGrafter"/>
</dbReference>
<dbReference type="GO" id="GO:0046982">
    <property type="term" value="F:protein heterodimerization activity"/>
    <property type="evidence" value="ECO:0007669"/>
    <property type="project" value="InterPro"/>
</dbReference>
<feature type="compositionally biased region" description="Acidic residues" evidence="5">
    <location>
        <begin position="194"/>
        <end position="241"/>
    </location>
</feature>
<dbReference type="Gene3D" id="1.10.20.10">
    <property type="entry name" value="Histone, subunit A"/>
    <property type="match status" value="1"/>
</dbReference>
<dbReference type="Proteomes" id="UP000186601">
    <property type="component" value="Unassembled WGS sequence"/>
</dbReference>
<dbReference type="GO" id="GO:0008623">
    <property type="term" value="C:CHRAC"/>
    <property type="evidence" value="ECO:0007669"/>
    <property type="project" value="TreeGrafter"/>
</dbReference>
<keyword evidence="8" id="KW-1185">Reference proteome</keyword>